<gene>
    <name evidence="4" type="ORF">PHISCL_01413</name>
</gene>
<dbReference type="OrthoDB" id="5407957at2759"/>
<dbReference type="Pfam" id="PF19343">
    <property type="entry name" value="HAM1_N"/>
    <property type="match status" value="2"/>
</dbReference>
<accession>A0A3A3A8G2</accession>
<dbReference type="STRING" id="2070753.A0A3A3A8G2"/>
<dbReference type="InterPro" id="IPR017943">
    <property type="entry name" value="Bactericidal_perm-incr_a/b_dom"/>
</dbReference>
<feature type="domain" description="HAM1-like N-terminal" evidence="3">
    <location>
        <begin position="230"/>
        <end position="568"/>
    </location>
</feature>
<evidence type="ECO:0000259" key="3">
    <source>
        <dbReference type="Pfam" id="PF19343"/>
    </source>
</evidence>
<feature type="region of interest" description="Disordered" evidence="1">
    <location>
        <begin position="177"/>
        <end position="217"/>
    </location>
</feature>
<sequence>MPPGEMEPLLPRYEEESTTQRRVRQKLRTYQKLRAFSEGYMPTTNQTIAHLRYVLASDVLNHRNQDIGPVGRQIVLDCRNWLQIFIDLLRDKNGDDQLQEFLWRLARSRASLDTAKISRQASNAKTHADTKAAYDSLRTVGSLLLTNADFRLFASDLATVGRQVFSDTSFSLAEASQQFGEQIRPSQEEADTLKNPGADEGRPASADGVRQEAAHVADIAGKSAARTGWQAVESTKEHLSGEQRATLLHRLKQAVINLRERSEYSDSVSTLSQLVKRYARNYACAAESAASAAQEDVDINADIKQAMQQFWTMVQTLGDPKEWRILEQKFYEVVKHANKDSDFEKLMSEIGTLFEEMLTDPNFFDSASQKVDELKEKSKELGSESGLRQDIDSFLAQAKRTLQSVHEDVIIRKLVDATKTIYTHVSDAYADRKSSVSADIANVIFPLVIRSLQYVPIPRLEITSPEMDLLLENLILEPGHTVNFSSFLPYRVHVTSRNDIDILKHHSKKTTTDIKTTFTATVLGLNISAAEFGYWLRTHSGPFLRFNDQGIASFYLDRRGIDISLDVEIGRQRLEHVFTLRGVRVRIHKLDYKIHKSRWRFLLWLTKPFLKHMIRRVLEKKIAEEIVDTAVTLNRELVFARERLRAARIANPKDLASFVLAVLARLQPVSANNVETHVGIDPSGKDIFKGVYTPGSIVKIWHEEAQRAQEAAYQGTRVETTWRNDLFDATNG</sequence>
<evidence type="ECO:0008006" key="6">
    <source>
        <dbReference type="Google" id="ProtNLM"/>
    </source>
</evidence>
<dbReference type="InterPro" id="IPR027842">
    <property type="entry name" value="HAM1-like_C"/>
</dbReference>
<dbReference type="AlphaFoldDB" id="A0A3A3A8G2"/>
<comment type="caution">
    <text evidence="4">The sequence shown here is derived from an EMBL/GenBank/DDBJ whole genome shotgun (WGS) entry which is preliminary data.</text>
</comment>
<organism evidence="4 5">
    <name type="scientific">Aspergillus sclerotialis</name>
    <dbReference type="NCBI Taxonomy" id="2070753"/>
    <lineage>
        <taxon>Eukaryota</taxon>
        <taxon>Fungi</taxon>
        <taxon>Dikarya</taxon>
        <taxon>Ascomycota</taxon>
        <taxon>Pezizomycotina</taxon>
        <taxon>Eurotiomycetes</taxon>
        <taxon>Eurotiomycetidae</taxon>
        <taxon>Eurotiales</taxon>
        <taxon>Aspergillaceae</taxon>
        <taxon>Aspergillus</taxon>
        <taxon>Aspergillus subgen. Polypaecilum</taxon>
    </lineage>
</organism>
<dbReference type="InterPro" id="IPR045967">
    <property type="entry name" value="HAM1-like_N"/>
</dbReference>
<evidence type="ECO:0000313" key="5">
    <source>
        <dbReference type="Proteomes" id="UP000266188"/>
    </source>
</evidence>
<keyword evidence="5" id="KW-1185">Reference proteome</keyword>
<dbReference type="PANTHER" id="PTHR31138:SF4">
    <property type="entry name" value="DUF5923 DOMAIN-CONTAINING PROTEIN"/>
    <property type="match status" value="1"/>
</dbReference>
<dbReference type="Gene3D" id="3.15.10.10">
    <property type="entry name" value="Bactericidal permeability-increasing protein, domain 1"/>
    <property type="match status" value="1"/>
</dbReference>
<dbReference type="EMBL" id="MVGC01000026">
    <property type="protein sequence ID" value="RJE26255.1"/>
    <property type="molecule type" value="Genomic_DNA"/>
</dbReference>
<reference evidence="5" key="1">
    <citation type="submission" date="2017-02" db="EMBL/GenBank/DDBJ databases">
        <authorList>
            <person name="Tafer H."/>
            <person name="Lopandic K."/>
        </authorList>
    </citation>
    <scope>NUCLEOTIDE SEQUENCE [LARGE SCALE GENOMIC DNA]</scope>
    <source>
        <strain evidence="5">CBS 366.77</strain>
    </source>
</reference>
<dbReference type="Proteomes" id="UP000266188">
    <property type="component" value="Unassembled WGS sequence"/>
</dbReference>
<evidence type="ECO:0000259" key="2">
    <source>
        <dbReference type="Pfam" id="PF14613"/>
    </source>
</evidence>
<name>A0A3A3A8G2_9EURO</name>
<evidence type="ECO:0000256" key="1">
    <source>
        <dbReference type="SAM" id="MobiDB-lite"/>
    </source>
</evidence>
<protein>
    <recommendedName>
        <fullName evidence="6">Bactericidal permeability-increasing protein</fullName>
    </recommendedName>
</protein>
<dbReference type="SUPFAM" id="SSF55394">
    <property type="entry name" value="Bactericidal permeability-increasing protein, BPI"/>
    <property type="match status" value="1"/>
</dbReference>
<evidence type="ECO:0000313" key="4">
    <source>
        <dbReference type="EMBL" id="RJE26255.1"/>
    </source>
</evidence>
<dbReference type="PANTHER" id="PTHR31138">
    <property type="entry name" value="CHROMOSOME 19, WHOLE GENOME SHOTGUN SEQUENCE"/>
    <property type="match status" value="1"/>
</dbReference>
<dbReference type="GO" id="GO:0008289">
    <property type="term" value="F:lipid binding"/>
    <property type="evidence" value="ECO:0007669"/>
    <property type="project" value="InterPro"/>
</dbReference>
<feature type="domain" description="HAM1-like N-terminal" evidence="3">
    <location>
        <begin position="17"/>
        <end position="200"/>
    </location>
</feature>
<feature type="domain" description="HAM1-like C-terminal" evidence="2">
    <location>
        <begin position="585"/>
        <end position="648"/>
    </location>
</feature>
<dbReference type="Pfam" id="PF14613">
    <property type="entry name" value="HAM1_C"/>
    <property type="match status" value="1"/>
</dbReference>
<proteinExistence type="predicted"/>